<reference evidence="2 3" key="1">
    <citation type="journal article" date="2019" name="Int. J. Syst. Evol. Microbiol.">
        <title>The Global Catalogue of Microorganisms (GCM) 10K type strain sequencing project: providing services to taxonomists for standard genome sequencing and annotation.</title>
        <authorList>
            <consortium name="The Broad Institute Genomics Platform"/>
            <consortium name="The Broad Institute Genome Sequencing Center for Infectious Disease"/>
            <person name="Wu L."/>
            <person name="Ma J."/>
        </authorList>
    </citation>
    <scope>NUCLEOTIDE SEQUENCE [LARGE SCALE GENOMIC DNA]</scope>
    <source>
        <strain evidence="2 3">XZGYJ-43</strain>
    </source>
</reference>
<keyword evidence="1" id="KW-1133">Transmembrane helix</keyword>
<sequence length="191" mass="19139">MRPRFDRPADALAALGVVLLLAGVGFAATRGWRFGAKTAVAGGLGLAYLLTGVTVRDCPDAACRLRRALATVPVLGVLALAAILAGEYLAYGTVTPDRHAVSTAAAAAFLAFPIGLGYVVGSVDGDGDGDGVRRRALGLAGLSGLAGGVLTSNSILYFGRSPFDDLGIGVAAGLVLPLLGAVPAYFLARSG</sequence>
<feature type="transmembrane region" description="Helical" evidence="1">
    <location>
        <begin position="103"/>
        <end position="124"/>
    </location>
</feature>
<dbReference type="Proteomes" id="UP001596447">
    <property type="component" value="Unassembled WGS sequence"/>
</dbReference>
<dbReference type="RefSeq" id="WP_279527215.1">
    <property type="nucleotide sequence ID" value="NZ_CP122312.1"/>
</dbReference>
<name>A0ABD5Z5F4_9EURY</name>
<evidence type="ECO:0000313" key="3">
    <source>
        <dbReference type="Proteomes" id="UP001596447"/>
    </source>
</evidence>
<feature type="transmembrane region" description="Helical" evidence="1">
    <location>
        <begin position="37"/>
        <end position="56"/>
    </location>
</feature>
<keyword evidence="1" id="KW-0812">Transmembrane</keyword>
<dbReference type="AlphaFoldDB" id="A0ABD5Z5F4"/>
<organism evidence="2 3">
    <name type="scientific">Halospeciosus flavus</name>
    <dbReference type="NCBI Taxonomy" id="3032283"/>
    <lineage>
        <taxon>Archaea</taxon>
        <taxon>Methanobacteriati</taxon>
        <taxon>Methanobacteriota</taxon>
        <taxon>Stenosarchaea group</taxon>
        <taxon>Halobacteria</taxon>
        <taxon>Halobacteriales</taxon>
        <taxon>Halobacteriaceae</taxon>
        <taxon>Halospeciosus</taxon>
    </lineage>
</organism>
<keyword evidence="1" id="KW-0472">Membrane</keyword>
<keyword evidence="3" id="KW-1185">Reference proteome</keyword>
<accession>A0ABD5Z5F4</accession>
<dbReference type="EMBL" id="JBHTAR010000011">
    <property type="protein sequence ID" value="MFC7200435.1"/>
    <property type="molecule type" value="Genomic_DNA"/>
</dbReference>
<feature type="transmembrane region" description="Helical" evidence="1">
    <location>
        <begin position="136"/>
        <end position="160"/>
    </location>
</feature>
<proteinExistence type="predicted"/>
<feature type="transmembrane region" description="Helical" evidence="1">
    <location>
        <begin position="68"/>
        <end position="91"/>
    </location>
</feature>
<evidence type="ECO:0000256" key="1">
    <source>
        <dbReference type="SAM" id="Phobius"/>
    </source>
</evidence>
<protein>
    <submittedName>
        <fullName evidence="2">Uncharacterized protein</fullName>
    </submittedName>
</protein>
<gene>
    <name evidence="2" type="ORF">ACFQJ9_13605</name>
</gene>
<feature type="transmembrane region" description="Helical" evidence="1">
    <location>
        <begin position="166"/>
        <end position="188"/>
    </location>
</feature>
<comment type="caution">
    <text evidence="2">The sequence shown here is derived from an EMBL/GenBank/DDBJ whole genome shotgun (WGS) entry which is preliminary data.</text>
</comment>
<evidence type="ECO:0000313" key="2">
    <source>
        <dbReference type="EMBL" id="MFC7200435.1"/>
    </source>
</evidence>